<name>A0ABV8X4L1_9LACT</name>
<dbReference type="SUPFAM" id="SSF52540">
    <property type="entry name" value="P-loop containing nucleoside triphosphate hydrolases"/>
    <property type="match status" value="1"/>
</dbReference>
<dbReference type="RefSeq" id="WP_378155198.1">
    <property type="nucleotide sequence ID" value="NZ_JBHSEC010000019.1"/>
</dbReference>
<protein>
    <submittedName>
        <fullName evidence="1">Topology modulation protein</fullName>
    </submittedName>
</protein>
<gene>
    <name evidence="1" type="ORF">ACFOZY_10605</name>
</gene>
<dbReference type="InterPro" id="IPR027417">
    <property type="entry name" value="P-loop_NTPase"/>
</dbReference>
<keyword evidence="2" id="KW-1185">Reference proteome</keyword>
<evidence type="ECO:0000313" key="2">
    <source>
        <dbReference type="Proteomes" id="UP001595817"/>
    </source>
</evidence>
<dbReference type="Proteomes" id="UP001595817">
    <property type="component" value="Unassembled WGS sequence"/>
</dbReference>
<dbReference type="PANTHER" id="PTHR37816">
    <property type="entry name" value="YALI0E33011P"/>
    <property type="match status" value="1"/>
</dbReference>
<dbReference type="Gene3D" id="3.40.50.300">
    <property type="entry name" value="P-loop containing nucleotide triphosphate hydrolases"/>
    <property type="match status" value="1"/>
</dbReference>
<accession>A0ABV8X4L1</accession>
<sequence length="173" mass="20227">MKRIMVIGVSSGVGKSTFAKNLGEALNIPAVHLDSLFWKPGWVEASVEEFKDAQREVVLMERWVIDGNYSNSYDVRERHADTVIYLELPLRICLYRVFKRYWMNRGTTRPDLGEGCTEKLDVQFLKFIITTYKRRKNQMADRLRRYEEEGKTVIVLKSKEEIASFLEKVRGLT</sequence>
<dbReference type="PANTHER" id="PTHR37816:SF3">
    <property type="entry name" value="MODULATES DNA TOPOLOGY"/>
    <property type="match status" value="1"/>
</dbReference>
<comment type="caution">
    <text evidence="1">The sequence shown here is derived from an EMBL/GenBank/DDBJ whole genome shotgun (WGS) entry which is preliminary data.</text>
</comment>
<reference evidence="2" key="1">
    <citation type="journal article" date="2019" name="Int. J. Syst. Evol. Microbiol.">
        <title>The Global Catalogue of Microorganisms (GCM) 10K type strain sequencing project: providing services to taxonomists for standard genome sequencing and annotation.</title>
        <authorList>
            <consortium name="The Broad Institute Genomics Platform"/>
            <consortium name="The Broad Institute Genome Sequencing Center for Infectious Disease"/>
            <person name="Wu L."/>
            <person name="Ma J."/>
        </authorList>
    </citation>
    <scope>NUCLEOTIDE SEQUENCE [LARGE SCALE GENOMIC DNA]</scope>
    <source>
        <strain evidence="2">CCUG 59778</strain>
    </source>
</reference>
<dbReference type="CDD" id="cd01983">
    <property type="entry name" value="SIMIBI"/>
    <property type="match status" value="1"/>
</dbReference>
<organism evidence="1 2">
    <name type="scientific">Chungangia koreensis</name>
    <dbReference type="NCBI Taxonomy" id="752657"/>
    <lineage>
        <taxon>Bacteria</taxon>
        <taxon>Bacillati</taxon>
        <taxon>Bacillota</taxon>
        <taxon>Bacilli</taxon>
        <taxon>Lactobacillales</taxon>
        <taxon>Chungangia</taxon>
    </lineage>
</organism>
<dbReference type="InterPro" id="IPR052922">
    <property type="entry name" value="Cytidylate_Kinase-2"/>
</dbReference>
<evidence type="ECO:0000313" key="1">
    <source>
        <dbReference type="EMBL" id="MFC4410866.1"/>
    </source>
</evidence>
<proteinExistence type="predicted"/>
<dbReference type="CDD" id="cd02019">
    <property type="entry name" value="NK"/>
    <property type="match status" value="1"/>
</dbReference>
<dbReference type="EMBL" id="JBHSEC010000019">
    <property type="protein sequence ID" value="MFC4410866.1"/>
    <property type="molecule type" value="Genomic_DNA"/>
</dbReference>